<feature type="compositionally biased region" description="Polar residues" evidence="9">
    <location>
        <begin position="979"/>
        <end position="988"/>
    </location>
</feature>
<dbReference type="InterPro" id="IPR039537">
    <property type="entry name" value="Retrotran_Ty1/copia-like"/>
</dbReference>
<keyword evidence="11" id="KW-0548">Nucleotidyltransferase</keyword>
<keyword evidence="6" id="KW-0694">RNA-binding</keyword>
<feature type="compositionally biased region" description="Basic and acidic residues" evidence="9">
    <location>
        <begin position="276"/>
        <end position="285"/>
    </location>
</feature>
<proteinExistence type="predicted"/>
<dbReference type="InterPro" id="IPR013103">
    <property type="entry name" value="RVT_2"/>
</dbReference>
<dbReference type="PANTHER" id="PTHR42648">
    <property type="entry name" value="TRANSPOSASE, PUTATIVE-RELATED"/>
    <property type="match status" value="1"/>
</dbReference>
<reference evidence="11" key="2">
    <citation type="journal article" date="2023" name="IMA Fungus">
        <title>Comparative genomic study of the Penicillium genus elucidates a diverse pangenome and 15 lateral gene transfer events.</title>
        <authorList>
            <person name="Petersen C."/>
            <person name="Sorensen T."/>
            <person name="Nielsen M.R."/>
            <person name="Sondergaard T.E."/>
            <person name="Sorensen J.L."/>
            <person name="Fitzpatrick D.A."/>
            <person name="Frisvad J.C."/>
            <person name="Nielsen K.L."/>
        </authorList>
    </citation>
    <scope>NUCLEOTIDE SEQUENCE</scope>
    <source>
        <strain evidence="11">IBT 29495</strain>
    </source>
</reference>
<dbReference type="Proteomes" id="UP001149954">
    <property type="component" value="Unassembled WGS sequence"/>
</dbReference>
<dbReference type="GO" id="GO:0004190">
    <property type="term" value="F:aspartic-type endopeptidase activity"/>
    <property type="evidence" value="ECO:0007669"/>
    <property type="project" value="UniProtKB-KW"/>
</dbReference>
<dbReference type="EMBL" id="JAPWDS010000005">
    <property type="protein sequence ID" value="KAJ5496427.1"/>
    <property type="molecule type" value="Genomic_DNA"/>
</dbReference>
<dbReference type="InterPro" id="IPR043502">
    <property type="entry name" value="DNA/RNA_pol_sf"/>
</dbReference>
<dbReference type="Pfam" id="PF07727">
    <property type="entry name" value="RVT_2"/>
    <property type="match status" value="1"/>
</dbReference>
<feature type="region of interest" description="Disordered" evidence="9">
    <location>
        <begin position="376"/>
        <end position="397"/>
    </location>
</feature>
<name>A0A9W9XNT2_9EURO</name>
<evidence type="ECO:0000256" key="8">
    <source>
        <dbReference type="ARBA" id="ARBA00049244"/>
    </source>
</evidence>
<dbReference type="PANTHER" id="PTHR42648:SF24">
    <property type="entry name" value="INTEGRASE CATALYTIC DOMAIN-CONTAINING PROTEIN"/>
    <property type="match status" value="1"/>
</dbReference>
<dbReference type="GO" id="GO:0005634">
    <property type="term" value="C:nucleus"/>
    <property type="evidence" value="ECO:0007669"/>
    <property type="project" value="UniProtKB-ARBA"/>
</dbReference>
<keyword evidence="4" id="KW-0064">Aspartyl protease</keyword>
<keyword evidence="11" id="KW-0808">Transferase</keyword>
<comment type="catalytic activity">
    <reaction evidence="7">
        <text>DNA(n) + a 2'-deoxyribonucleoside 5'-triphosphate = DNA(n+1) + diphosphate</text>
        <dbReference type="Rhea" id="RHEA:22508"/>
        <dbReference type="Rhea" id="RHEA-COMP:17339"/>
        <dbReference type="Rhea" id="RHEA-COMP:17340"/>
        <dbReference type="ChEBI" id="CHEBI:33019"/>
        <dbReference type="ChEBI" id="CHEBI:61560"/>
        <dbReference type="ChEBI" id="CHEBI:173112"/>
        <dbReference type="EC" id="2.7.7.49"/>
    </reaction>
</comment>
<evidence type="ECO:0000256" key="1">
    <source>
        <dbReference type="ARBA" id="ARBA00022578"/>
    </source>
</evidence>
<dbReference type="Pfam" id="PF25597">
    <property type="entry name" value="SH3_retrovirus"/>
    <property type="match status" value="1"/>
</dbReference>
<comment type="catalytic activity">
    <reaction evidence="8">
        <text>DNA(n) + a 2'-deoxyribonucleoside 5'-triphosphate = DNA(n+1) + diphosphate</text>
        <dbReference type="Rhea" id="RHEA:22508"/>
        <dbReference type="Rhea" id="RHEA-COMP:17339"/>
        <dbReference type="Rhea" id="RHEA-COMP:17340"/>
        <dbReference type="ChEBI" id="CHEBI:33019"/>
        <dbReference type="ChEBI" id="CHEBI:61560"/>
        <dbReference type="ChEBI" id="CHEBI:173112"/>
        <dbReference type="EC" id="2.7.7.7"/>
    </reaction>
</comment>
<reference evidence="11" key="1">
    <citation type="submission" date="2022-12" db="EMBL/GenBank/DDBJ databases">
        <authorList>
            <person name="Petersen C."/>
        </authorList>
    </citation>
    <scope>NUCLEOTIDE SEQUENCE</scope>
    <source>
        <strain evidence="11">IBT 29495</strain>
    </source>
</reference>
<dbReference type="GO" id="GO:0003723">
    <property type="term" value="F:RNA binding"/>
    <property type="evidence" value="ECO:0007669"/>
    <property type="project" value="UniProtKB-KW"/>
</dbReference>
<dbReference type="SUPFAM" id="SSF56672">
    <property type="entry name" value="DNA/RNA polymerases"/>
    <property type="match status" value="1"/>
</dbReference>
<gene>
    <name evidence="11" type="ORF">N7463_008414</name>
</gene>
<evidence type="ECO:0000256" key="2">
    <source>
        <dbReference type="ARBA" id="ARBA00022670"/>
    </source>
</evidence>
<dbReference type="GO" id="GO:0046872">
    <property type="term" value="F:metal ion binding"/>
    <property type="evidence" value="ECO:0007669"/>
    <property type="project" value="UniProtKB-KW"/>
</dbReference>
<dbReference type="SUPFAM" id="SSF53098">
    <property type="entry name" value="Ribonuclease H-like"/>
    <property type="match status" value="1"/>
</dbReference>
<comment type="caution">
    <text evidence="11">The sequence shown here is derived from an EMBL/GenBank/DDBJ whole genome shotgun (WGS) entry which is preliminary data.</text>
</comment>
<evidence type="ECO:0000256" key="3">
    <source>
        <dbReference type="ARBA" id="ARBA00022723"/>
    </source>
</evidence>
<dbReference type="PROSITE" id="PS50994">
    <property type="entry name" value="INTEGRASE"/>
    <property type="match status" value="1"/>
</dbReference>
<feature type="compositionally biased region" description="Low complexity" evidence="9">
    <location>
        <begin position="989"/>
        <end position="1000"/>
    </location>
</feature>
<keyword evidence="1" id="KW-0815">Transposition</keyword>
<evidence type="ECO:0000256" key="4">
    <source>
        <dbReference type="ARBA" id="ARBA00022750"/>
    </source>
</evidence>
<dbReference type="GO" id="GO:0015074">
    <property type="term" value="P:DNA integration"/>
    <property type="evidence" value="ECO:0007669"/>
    <property type="project" value="InterPro"/>
</dbReference>
<accession>A0A9W9XNT2</accession>
<dbReference type="InterPro" id="IPR054722">
    <property type="entry name" value="PolX-like_BBD"/>
</dbReference>
<evidence type="ECO:0000313" key="12">
    <source>
        <dbReference type="Proteomes" id="UP001149954"/>
    </source>
</evidence>
<dbReference type="InterPro" id="IPR012337">
    <property type="entry name" value="RNaseH-like_sf"/>
</dbReference>
<dbReference type="GO" id="GO:0032196">
    <property type="term" value="P:transposition"/>
    <property type="evidence" value="ECO:0007669"/>
    <property type="project" value="UniProtKB-KW"/>
</dbReference>
<keyword evidence="5" id="KW-0378">Hydrolase</keyword>
<feature type="compositionally biased region" description="Low complexity" evidence="9">
    <location>
        <begin position="77"/>
        <end position="92"/>
    </location>
</feature>
<feature type="region of interest" description="Disordered" evidence="9">
    <location>
        <begin position="979"/>
        <end position="1019"/>
    </location>
</feature>
<dbReference type="GO" id="GO:0006508">
    <property type="term" value="P:proteolysis"/>
    <property type="evidence" value="ECO:0007669"/>
    <property type="project" value="UniProtKB-KW"/>
</dbReference>
<evidence type="ECO:0000256" key="9">
    <source>
        <dbReference type="SAM" id="MobiDB-lite"/>
    </source>
</evidence>
<sequence>MADRHGASEPKFSDLVPNLKGESNWELWKKGMRIALNGKNLTYWGILTGLETRPTDLPGTPSDQSLGQEDEEDPIHPSTSSTSTSRAPSATAIRNRRKLQEEWDQKDAIILTYVASAMESSMKVYIQPGATSAQVFNELRELCEAKTFFLVSNKAIKWVGWKYKPGVKPEEFVTKWRQLFSEMQEAYPANQRVSPLFAIHMFMNAVSSNAAAQHWLNTVSIREDWSYDHNLHHLFGDFIASEGRRLGNASQQQSQPQQQASSNAASTDKKKKKDSKSKDSKEKKQIYCPFHKKHMGHKPTDCFLNPKNKKPESANTTTESKPTETTAAAAAAALVDNLWVSATYVNEPNAQPTGPRFLIRDDRGVTHDIHDLSPVNQVSRSQDQTQSVNSVSDVQTSMSANRTADVSLHDGPNPNKWMLDSGCSAHMTPCRSVFHTFTAQRLPIHSATGETFYAEGYGEVVLDLADYEYEEAELDERIRLGGILLKKVWYAPSLKHSLISVKDLTDAGTVAITCYKNRAELKSVSTGEIKGYATVENNQYWLYTYNGAHVSQLRSLLDANSITRSAFSRGFENVSAAGVKTAISMDLAHRRACHAGEARVRKTATCAEGLSIKKSALTRPCGPCVIGKGHALPFGKNKSIRTAPGDLIHTDVWGPISISSISGYNYYVTFTDDASRFCWVFLLKHRSEVLDKFIQVEQWLKTQLNLTVKRVSGDNAKEHEPLREYLISKGAVWDPVPPYTPRLNGIPEIKNKHLLEPLVAIMSDNELPKYLWGPLIQGINYTQNRLWHSKIECTPFEKLHGYQPDISHLRALGCQCWYMIAKERRQTKLHPHSAEGRFLGYDQRGHYQIYDVSTKKIVISKDVVFNETPAVSIPTVTDDLDAGKQFSHSADSRYVPLDFITPFTPDSYEPIGYDNGVEAQRKVGPEDPRVDPVVVDSIPIESSQDDDLLLDPVQQDLDLPDQDPEMPIPSSLPNLVHESIQSEQQEATQPNQQSQVNQQPTEESQSSPPLRRSTRIKKPSRAMLEHLAAHSTTMDPAATAVFASEINDAIALVFEAARNDEPVETPKLTPADVGYIPNGWVDAMNCAEKEKWLNAAHIELRAHIKNGTWRVVDRKSNHTGRKPITLRWVFDIKKDDGRYKARLVARGFNQTAGVDFHEVYAVVAKPMSFKVFCAIAAALDWRLHHLDIKTAFLNADIKEAIHIELPENQVAAGGGDKPQSDKIGLLMKTIYGLKQSPREWYIMLHDALISIGFTKIHGDHSIFVKWLDKGTLPIYVLVYVDDILVLTPSEKAFFAFKKQLSKHFDLTDKGIVKEYLGIEIIYDTKNGAIGLSQKKFITTLLHQYGMLNCKPASTPFNEKNVLTPSTKTASVSECKLYQEKVGKAIWLMMGTRGDIAFAATQLAKHARNPGPQHEQAIKHLFRYLLGSIDLCIWFSADGKPLSGYCDADHVGPHSINGISTSGFVFHLAGGPISWASKKQACVALSSTESEYIAQALAVQEARWLILLLTELRMNDHQYGLLQKPVVIQADNTGAIALAKNPEYHARTKHIAVRYHFLRQEVSAGNVIFEYVTTQLQAADGFTKPLAATAFRRFINQLGLRPIN</sequence>
<evidence type="ECO:0000313" key="11">
    <source>
        <dbReference type="EMBL" id="KAJ5496427.1"/>
    </source>
</evidence>
<evidence type="ECO:0000259" key="10">
    <source>
        <dbReference type="PROSITE" id="PS50994"/>
    </source>
</evidence>
<dbReference type="OrthoDB" id="3799035at2759"/>
<feature type="compositionally biased region" description="Low complexity" evidence="9">
    <location>
        <begin position="314"/>
        <end position="323"/>
    </location>
</feature>
<dbReference type="InterPro" id="IPR036397">
    <property type="entry name" value="RNaseH_sf"/>
</dbReference>
<evidence type="ECO:0000256" key="5">
    <source>
        <dbReference type="ARBA" id="ARBA00022801"/>
    </source>
</evidence>
<dbReference type="InterPro" id="IPR057670">
    <property type="entry name" value="SH3_retrovirus"/>
</dbReference>
<keyword evidence="2" id="KW-0645">Protease</keyword>
<keyword evidence="3" id="KW-0479">Metal-binding</keyword>
<dbReference type="Pfam" id="PF22936">
    <property type="entry name" value="Pol_BBD"/>
    <property type="match status" value="1"/>
</dbReference>
<feature type="region of interest" description="Disordered" evidence="9">
    <location>
        <begin position="246"/>
        <end position="323"/>
    </location>
</feature>
<organism evidence="11 12">
    <name type="scientific">Penicillium fimorum</name>
    <dbReference type="NCBI Taxonomy" id="1882269"/>
    <lineage>
        <taxon>Eukaryota</taxon>
        <taxon>Fungi</taxon>
        <taxon>Dikarya</taxon>
        <taxon>Ascomycota</taxon>
        <taxon>Pezizomycotina</taxon>
        <taxon>Eurotiomycetes</taxon>
        <taxon>Eurotiomycetidae</taxon>
        <taxon>Eurotiales</taxon>
        <taxon>Aspergillaceae</taxon>
        <taxon>Penicillium</taxon>
    </lineage>
</organism>
<dbReference type="CDD" id="cd09272">
    <property type="entry name" value="RNase_HI_RT_Ty1"/>
    <property type="match status" value="1"/>
</dbReference>
<dbReference type="InterPro" id="IPR001584">
    <property type="entry name" value="Integrase_cat-core"/>
</dbReference>
<dbReference type="GO" id="GO:0003964">
    <property type="term" value="F:RNA-directed DNA polymerase activity"/>
    <property type="evidence" value="ECO:0007669"/>
    <property type="project" value="UniProtKB-KW"/>
</dbReference>
<protein>
    <submittedName>
        <fullName evidence="11">Reverse transcriptase RNA-dependent DNA polymerase</fullName>
    </submittedName>
</protein>
<feature type="compositionally biased region" description="Low complexity" evidence="9">
    <location>
        <begin position="248"/>
        <end position="266"/>
    </location>
</feature>
<feature type="region of interest" description="Disordered" evidence="9">
    <location>
        <begin position="52"/>
        <end position="98"/>
    </location>
</feature>
<evidence type="ECO:0000256" key="6">
    <source>
        <dbReference type="ARBA" id="ARBA00022884"/>
    </source>
</evidence>
<dbReference type="Gene3D" id="3.30.420.10">
    <property type="entry name" value="Ribonuclease H-like superfamily/Ribonuclease H"/>
    <property type="match status" value="1"/>
</dbReference>
<keyword evidence="12" id="KW-1185">Reference proteome</keyword>
<keyword evidence="11" id="KW-0695">RNA-directed DNA polymerase</keyword>
<dbReference type="GO" id="GO:0003887">
    <property type="term" value="F:DNA-directed DNA polymerase activity"/>
    <property type="evidence" value="ECO:0007669"/>
    <property type="project" value="UniProtKB-EC"/>
</dbReference>
<feature type="domain" description="Integrase catalytic" evidence="10">
    <location>
        <begin position="640"/>
        <end position="803"/>
    </location>
</feature>
<evidence type="ECO:0000256" key="7">
    <source>
        <dbReference type="ARBA" id="ARBA00048173"/>
    </source>
</evidence>